<proteinExistence type="predicted"/>
<name>A0A6J4IGS8_9CHLR</name>
<dbReference type="SUPFAM" id="SSF55729">
    <property type="entry name" value="Acyl-CoA N-acyltransferases (Nat)"/>
    <property type="match status" value="1"/>
</dbReference>
<organism evidence="2">
    <name type="scientific">uncultured Chloroflexia bacterium</name>
    <dbReference type="NCBI Taxonomy" id="1672391"/>
    <lineage>
        <taxon>Bacteria</taxon>
        <taxon>Bacillati</taxon>
        <taxon>Chloroflexota</taxon>
        <taxon>Chloroflexia</taxon>
        <taxon>environmental samples</taxon>
    </lineage>
</organism>
<evidence type="ECO:0000313" key="2">
    <source>
        <dbReference type="EMBL" id="CAA9250425.1"/>
    </source>
</evidence>
<feature type="domain" description="N-acetyltransferase" evidence="1">
    <location>
        <begin position="133"/>
        <end position="278"/>
    </location>
</feature>
<dbReference type="PROSITE" id="PS51186">
    <property type="entry name" value="GNAT"/>
    <property type="match status" value="1"/>
</dbReference>
<reference evidence="2" key="1">
    <citation type="submission" date="2020-02" db="EMBL/GenBank/DDBJ databases">
        <authorList>
            <person name="Meier V. D."/>
        </authorList>
    </citation>
    <scope>NUCLEOTIDE SEQUENCE</scope>
    <source>
        <strain evidence="2">AVDCRST_MAG26</strain>
    </source>
</reference>
<dbReference type="Pfam" id="PF13480">
    <property type="entry name" value="Acetyltransf_6"/>
    <property type="match status" value="1"/>
</dbReference>
<accession>A0A6J4IGS8</accession>
<evidence type="ECO:0000259" key="1">
    <source>
        <dbReference type="PROSITE" id="PS51186"/>
    </source>
</evidence>
<protein>
    <submittedName>
        <fullName evidence="2">Acetyltransferase, GNAT family</fullName>
    </submittedName>
</protein>
<dbReference type="Gene3D" id="3.40.630.30">
    <property type="match status" value="1"/>
</dbReference>
<dbReference type="InterPro" id="IPR000182">
    <property type="entry name" value="GNAT_dom"/>
</dbReference>
<dbReference type="InterPro" id="IPR038740">
    <property type="entry name" value="BioF2-like_GNAT_dom"/>
</dbReference>
<keyword evidence="2" id="KW-0808">Transferase</keyword>
<dbReference type="GO" id="GO:0016747">
    <property type="term" value="F:acyltransferase activity, transferring groups other than amino-acyl groups"/>
    <property type="evidence" value="ECO:0007669"/>
    <property type="project" value="InterPro"/>
</dbReference>
<sequence>MIRLKDLTPTDLAEAAVANLVAHAAWVQRRTPGMHVVDAHDLVLVDSGLPCDTFNIVCRARLARGTARERIADVVDYFARVGRPFSWWLSPLDQPSELGELLLDAGLQRAETELGMAADLDTLRAGGLSPGGLQIRRARTPAEVKDFATIIAANWTPPDPNALRFYELGAPALLDENAPLWLYVGYLGEVPVAAAELTVGGGVVGLYNISTLAAYRRRGFGTALTLRLLLDARAQGYGLAILQAQGSDGVGVYARLGFEPFGEITEYKPGNYAAGTDT</sequence>
<dbReference type="InterPro" id="IPR016181">
    <property type="entry name" value="Acyl_CoA_acyltransferase"/>
</dbReference>
<dbReference type="CDD" id="cd04301">
    <property type="entry name" value="NAT_SF"/>
    <property type="match status" value="1"/>
</dbReference>
<gene>
    <name evidence="2" type="ORF">AVDCRST_MAG26-1872</name>
</gene>
<dbReference type="AlphaFoldDB" id="A0A6J4IGS8"/>
<dbReference type="EMBL" id="CADCTK010000428">
    <property type="protein sequence ID" value="CAA9250425.1"/>
    <property type="molecule type" value="Genomic_DNA"/>
</dbReference>